<dbReference type="InterPro" id="IPR013830">
    <property type="entry name" value="SGNH_hydro"/>
</dbReference>
<proteinExistence type="predicted"/>
<comment type="caution">
    <text evidence="2">The sequence shown here is derived from an EMBL/GenBank/DDBJ whole genome shotgun (WGS) entry which is preliminary data.</text>
</comment>
<organism evidence="2 3">
    <name type="scientific">Tetrabaena socialis</name>
    <dbReference type="NCBI Taxonomy" id="47790"/>
    <lineage>
        <taxon>Eukaryota</taxon>
        <taxon>Viridiplantae</taxon>
        <taxon>Chlorophyta</taxon>
        <taxon>core chlorophytes</taxon>
        <taxon>Chlorophyceae</taxon>
        <taxon>CS clade</taxon>
        <taxon>Chlamydomonadales</taxon>
        <taxon>Tetrabaenaceae</taxon>
        <taxon>Tetrabaena</taxon>
    </lineage>
</organism>
<dbReference type="OrthoDB" id="543980at2759"/>
<dbReference type="CDD" id="cd00229">
    <property type="entry name" value="SGNH_hydrolase"/>
    <property type="match status" value="1"/>
</dbReference>
<dbReference type="Pfam" id="PF13472">
    <property type="entry name" value="Lipase_GDSL_2"/>
    <property type="match status" value="1"/>
</dbReference>
<name>A0A2J7ZM34_9CHLO</name>
<sequence>MPATASAPQPRTVLCLGDSHTAGVMGGAWLPGLSRALPALRLVNAGVNGTMAQNVRHALDRRLARLPPPPGTSAVTLLVGTNDVMAAWYPAGGAGGGTMEVVLLDLHAACIAAIQGTAAVAGGGAGGGGDATSAVAGAAALGPHERPPAADGTFAAPAAAAVTSAAATAAAAASSCGPPLGSVAAVRSFIAGYVRRAVWGLSYDAQSAAAGMRVLTPDRVHLNESGAALVGRLVEQELRRRLC</sequence>
<dbReference type="InterPro" id="IPR036514">
    <property type="entry name" value="SGNH_hydro_sf"/>
</dbReference>
<dbReference type="AlphaFoldDB" id="A0A2J7ZM34"/>
<evidence type="ECO:0000313" key="2">
    <source>
        <dbReference type="EMBL" id="PNH01329.1"/>
    </source>
</evidence>
<reference evidence="2 3" key="1">
    <citation type="journal article" date="2017" name="Mol. Biol. Evol.">
        <title>The 4-celled Tetrabaena socialis nuclear genome reveals the essential components for genetic control of cell number at the origin of multicellularity in the volvocine lineage.</title>
        <authorList>
            <person name="Featherston J."/>
            <person name="Arakaki Y."/>
            <person name="Hanschen E.R."/>
            <person name="Ferris P.J."/>
            <person name="Michod R.E."/>
            <person name="Olson B.J.S.C."/>
            <person name="Nozaki H."/>
            <person name="Durand P.M."/>
        </authorList>
    </citation>
    <scope>NUCLEOTIDE SEQUENCE [LARGE SCALE GENOMIC DNA]</scope>
    <source>
        <strain evidence="2 3">NIES-571</strain>
    </source>
</reference>
<protein>
    <recommendedName>
        <fullName evidence="1">SGNH hydrolase-type esterase domain-containing protein</fullName>
    </recommendedName>
</protein>
<keyword evidence="3" id="KW-1185">Reference proteome</keyword>
<dbReference type="SUPFAM" id="SSF52266">
    <property type="entry name" value="SGNH hydrolase"/>
    <property type="match status" value="1"/>
</dbReference>
<evidence type="ECO:0000259" key="1">
    <source>
        <dbReference type="Pfam" id="PF13472"/>
    </source>
</evidence>
<dbReference type="EMBL" id="PGGS01000932">
    <property type="protein sequence ID" value="PNH01329.1"/>
    <property type="molecule type" value="Genomic_DNA"/>
</dbReference>
<gene>
    <name evidence="2" type="ORF">TSOC_012794</name>
</gene>
<evidence type="ECO:0000313" key="3">
    <source>
        <dbReference type="Proteomes" id="UP000236333"/>
    </source>
</evidence>
<dbReference type="Gene3D" id="3.40.50.1110">
    <property type="entry name" value="SGNH hydrolase"/>
    <property type="match status" value="1"/>
</dbReference>
<feature type="domain" description="SGNH hydrolase-type esterase" evidence="1">
    <location>
        <begin position="15"/>
        <end position="228"/>
    </location>
</feature>
<accession>A0A2J7ZM34</accession>
<dbReference type="Proteomes" id="UP000236333">
    <property type="component" value="Unassembled WGS sequence"/>
</dbReference>